<reference evidence="2" key="1">
    <citation type="submission" date="2018-10" db="EMBL/GenBank/DDBJ databases">
        <title>Hidden diversity of soil giant viruses.</title>
        <authorList>
            <person name="Schulz F."/>
            <person name="Alteio L."/>
            <person name="Goudeau D."/>
            <person name="Ryan E.M."/>
            <person name="Malmstrom R.R."/>
            <person name="Blanchard J."/>
            <person name="Woyke T."/>
        </authorList>
    </citation>
    <scope>NUCLEOTIDE SEQUENCE</scope>
    <source>
        <strain evidence="2">EDV1</strain>
    </source>
</reference>
<evidence type="ECO:0000256" key="1">
    <source>
        <dbReference type="SAM" id="Coils"/>
    </source>
</evidence>
<organism evidence="2">
    <name type="scientific">Edafosvirus sp</name>
    <dbReference type="NCBI Taxonomy" id="2487765"/>
    <lineage>
        <taxon>Viruses</taxon>
        <taxon>Varidnaviria</taxon>
        <taxon>Bamfordvirae</taxon>
        <taxon>Nucleocytoviricota</taxon>
        <taxon>Megaviricetes</taxon>
        <taxon>Imitervirales</taxon>
        <taxon>Mimiviridae</taxon>
        <taxon>Klosneuvirinae</taxon>
    </lineage>
</organism>
<accession>A0A3G4ZUT4</accession>
<feature type="coiled-coil region" evidence="1">
    <location>
        <begin position="68"/>
        <end position="95"/>
    </location>
</feature>
<proteinExistence type="predicted"/>
<gene>
    <name evidence="2" type="ORF">Edafosvirus5_2</name>
</gene>
<name>A0A3G4ZUT4_9VIRU</name>
<protein>
    <submittedName>
        <fullName evidence="2">Uncharacterized protein</fullName>
    </submittedName>
</protein>
<dbReference type="EMBL" id="MK072070">
    <property type="protein sequence ID" value="AYV78084.1"/>
    <property type="molecule type" value="Genomic_DNA"/>
</dbReference>
<evidence type="ECO:0000313" key="2">
    <source>
        <dbReference type="EMBL" id="AYV78084.1"/>
    </source>
</evidence>
<keyword evidence="1" id="KW-0175">Coiled coil</keyword>
<sequence>MEKVVLLRELRNLRDEFVITLKSWGASCEEKIANIERELANDDVEKVILLHELQKMRYAFDISFNSLIANHQEKIAIIERQLANDEKKVAKVELSQSQFVRVKSFKGIDLTHLITKCGFIAKVKSVKLGKFDIYLNPQLIIVEYSKPINIEEMKATSACFQITDWFGTLKPPQYDIYYSKSEDLAFPTEKYLEEISDVPIFEVS</sequence>